<dbReference type="InterPro" id="IPR010998">
    <property type="entry name" value="Integrase_recombinase_N"/>
</dbReference>
<dbReference type="OrthoDB" id="6441149at2"/>
<evidence type="ECO:0000256" key="1">
    <source>
        <dbReference type="ARBA" id="ARBA00022908"/>
    </source>
</evidence>
<dbReference type="PROSITE" id="PS51900">
    <property type="entry name" value="CB"/>
    <property type="match status" value="1"/>
</dbReference>
<evidence type="ECO:0000256" key="3">
    <source>
        <dbReference type="PROSITE-ProRule" id="PRU01248"/>
    </source>
</evidence>
<dbReference type="InterPro" id="IPR044068">
    <property type="entry name" value="CB"/>
</dbReference>
<evidence type="ECO:0000256" key="2">
    <source>
        <dbReference type="ARBA" id="ARBA00023125"/>
    </source>
</evidence>
<dbReference type="Gene3D" id="1.10.150.130">
    <property type="match status" value="1"/>
</dbReference>
<dbReference type="EMBL" id="JMTB01000070">
    <property type="protein sequence ID" value="KFC07094.1"/>
    <property type="molecule type" value="Genomic_DNA"/>
</dbReference>
<dbReference type="eggNOG" id="COG0582">
    <property type="taxonomic scope" value="Bacteria"/>
</dbReference>
<protein>
    <submittedName>
        <fullName evidence="5">Putative phage integrase</fullName>
    </submittedName>
</protein>
<proteinExistence type="predicted"/>
<name>A0A085AA49_9ENTR</name>
<dbReference type="RefSeq" id="WP_038156484.1">
    <property type="nucleotide sequence ID" value="NZ_JMTB01000070.1"/>
</dbReference>
<dbReference type="GO" id="GO:0015074">
    <property type="term" value="P:DNA integration"/>
    <property type="evidence" value="ECO:0007669"/>
    <property type="project" value="UniProtKB-KW"/>
</dbReference>
<dbReference type="SUPFAM" id="SSF56349">
    <property type="entry name" value="DNA breaking-rejoining enzymes"/>
    <property type="match status" value="1"/>
</dbReference>
<feature type="domain" description="Core-binding (CB)" evidence="4">
    <location>
        <begin position="1"/>
        <end position="86"/>
    </location>
</feature>
<evidence type="ECO:0000313" key="5">
    <source>
        <dbReference type="EMBL" id="KFC07094.1"/>
    </source>
</evidence>
<dbReference type="InterPro" id="IPR024457">
    <property type="entry name" value="Putative_integrase_N"/>
</dbReference>
<sequence>MAKLNKNLKTLARQAGGSFKTVSDRMKIADRFAERLLKLNVQIRDIKNIKTGHIELYMKSRLSEDISRRTLQNEMAAIRALLRVAGKTFMANPSHEKLSNQALGISETSRDGTKVAIPDAYFRQVLTSVEQKDDGVACAMRLSRLLGLRTEETVQSAKSLRTWKKALLNGDEKIRVVFGTKGGRPRDTTVLDRESTLAAINASLKYLNENNGKLIDKPSLHTAIERYRNVVRESGLTGKYAPHSLRYAYSVDVINYHMKRGFTKEEAQALASMDLGHGDGRGHYVARVYNKVEGNE</sequence>
<evidence type="ECO:0000313" key="6">
    <source>
        <dbReference type="Proteomes" id="UP000028630"/>
    </source>
</evidence>
<dbReference type="Proteomes" id="UP000028630">
    <property type="component" value="Unassembled WGS sequence"/>
</dbReference>
<organism evidence="5 6">
    <name type="scientific">Trabulsiella guamensis ATCC 49490</name>
    <dbReference type="NCBI Taxonomy" id="1005994"/>
    <lineage>
        <taxon>Bacteria</taxon>
        <taxon>Pseudomonadati</taxon>
        <taxon>Pseudomonadota</taxon>
        <taxon>Gammaproteobacteria</taxon>
        <taxon>Enterobacterales</taxon>
        <taxon>Enterobacteriaceae</taxon>
        <taxon>Trabulsiella</taxon>
    </lineage>
</organism>
<gene>
    <name evidence="5" type="ORF">GTGU_02133</name>
</gene>
<dbReference type="AlphaFoldDB" id="A0A085AA49"/>
<dbReference type="Pfam" id="PF12835">
    <property type="entry name" value="Integrase_1"/>
    <property type="match status" value="1"/>
</dbReference>
<accession>A0A085AA49</accession>
<dbReference type="Pfam" id="PF12834">
    <property type="entry name" value="Phage_int_SAM_2"/>
    <property type="match status" value="1"/>
</dbReference>
<keyword evidence="2 3" id="KW-0238">DNA-binding</keyword>
<keyword evidence="6" id="KW-1185">Reference proteome</keyword>
<evidence type="ECO:0000259" key="4">
    <source>
        <dbReference type="PROSITE" id="PS51900"/>
    </source>
</evidence>
<comment type="caution">
    <text evidence="5">The sequence shown here is derived from an EMBL/GenBank/DDBJ whole genome shotgun (WGS) entry which is preliminary data.</text>
</comment>
<dbReference type="InterPro" id="IPR024456">
    <property type="entry name" value="Integrase_catalytic_putative"/>
</dbReference>
<dbReference type="InterPro" id="IPR011010">
    <property type="entry name" value="DNA_brk_join_enz"/>
</dbReference>
<dbReference type="GO" id="GO:0003677">
    <property type="term" value="F:DNA binding"/>
    <property type="evidence" value="ECO:0007669"/>
    <property type="project" value="UniProtKB-UniRule"/>
</dbReference>
<keyword evidence="1" id="KW-0229">DNA integration</keyword>
<reference evidence="6" key="1">
    <citation type="submission" date="2014-05" db="EMBL/GenBank/DDBJ databases">
        <title>ATOL: Assembling a taxonomically balanced genome-scale reconstruction of the evolutionary history of the Enterobacteriaceae.</title>
        <authorList>
            <person name="Plunkett G. III"/>
            <person name="Neeno-Eckwall E.C."/>
            <person name="Glasner J.D."/>
            <person name="Perna N.T."/>
        </authorList>
    </citation>
    <scope>NUCLEOTIDE SEQUENCE [LARGE SCALE GENOMIC DNA]</scope>
    <source>
        <strain evidence="6">ATCC 49490</strain>
    </source>
</reference>